<proteinExistence type="predicted"/>
<dbReference type="AlphaFoldDB" id="A0A6H9V7P6"/>
<accession>A0A6H9V7P6</accession>
<dbReference type="EMBL" id="VZRB01000003">
    <property type="protein sequence ID" value="KAB1149240.1"/>
    <property type="molecule type" value="Genomic_DNA"/>
</dbReference>
<keyword evidence="3" id="KW-1185">Reference proteome</keyword>
<dbReference type="RefSeq" id="WP_150945106.1">
    <property type="nucleotide sequence ID" value="NZ_VZRB01000003.1"/>
</dbReference>
<feature type="coiled-coil region" evidence="1">
    <location>
        <begin position="6"/>
        <end position="36"/>
    </location>
</feature>
<sequence length="70" mass="8015">MTSHVEQQIQERIARVRAEEERKRKEREELAAARTKGLARRHAQKLRRLAEKGWELAPILDNTTPAASGA</sequence>
<gene>
    <name evidence="2" type="ORF">F7R91_05635</name>
</gene>
<reference evidence="2 3" key="1">
    <citation type="submission" date="2019-09" db="EMBL/GenBank/DDBJ databases">
        <title>Screening of Novel Bioactive Compounds from Soil-Associated.</title>
        <authorList>
            <person name="Zhao S."/>
        </authorList>
    </citation>
    <scope>NUCLEOTIDE SEQUENCE [LARGE SCALE GENOMIC DNA]</scope>
    <source>
        <strain evidence="2 3">HIT-DPA4</strain>
    </source>
</reference>
<dbReference type="Proteomes" id="UP000442707">
    <property type="component" value="Unassembled WGS sequence"/>
</dbReference>
<evidence type="ECO:0000256" key="1">
    <source>
        <dbReference type="SAM" id="Coils"/>
    </source>
</evidence>
<protein>
    <submittedName>
        <fullName evidence="2">Uncharacterized protein</fullName>
    </submittedName>
</protein>
<name>A0A6H9V7P6_9ACTN</name>
<evidence type="ECO:0000313" key="2">
    <source>
        <dbReference type="EMBL" id="KAB1149240.1"/>
    </source>
</evidence>
<evidence type="ECO:0000313" key="3">
    <source>
        <dbReference type="Proteomes" id="UP000442707"/>
    </source>
</evidence>
<comment type="caution">
    <text evidence="2">The sequence shown here is derived from an EMBL/GenBank/DDBJ whole genome shotgun (WGS) entry which is preliminary data.</text>
</comment>
<keyword evidence="1" id="KW-0175">Coiled coil</keyword>
<organism evidence="2 3">
    <name type="scientific">Streptomyces luteolifulvus</name>
    <dbReference type="NCBI Taxonomy" id="2615112"/>
    <lineage>
        <taxon>Bacteria</taxon>
        <taxon>Bacillati</taxon>
        <taxon>Actinomycetota</taxon>
        <taxon>Actinomycetes</taxon>
        <taxon>Kitasatosporales</taxon>
        <taxon>Streptomycetaceae</taxon>
        <taxon>Streptomyces</taxon>
    </lineage>
</organism>